<sequence>MKSNAVFINAVMDVRIEQGIFHFSLGEMVPEAGAAPNFIPAFRCALPADDAVNFFSYLRDKANDASLSGGGDMEVAGSVSSPESNASSQNAPSPRKVEKRRRIAVSGGELKWSRLFGQVCSVSKVYRV</sequence>
<dbReference type="Proteomes" id="UP001218364">
    <property type="component" value="Unassembled WGS sequence"/>
</dbReference>
<comment type="caution">
    <text evidence="2">The sequence shown here is derived from an EMBL/GenBank/DDBJ whole genome shotgun (WGS) entry which is preliminary data.</text>
</comment>
<reference evidence="2 3" key="1">
    <citation type="submission" date="2023-02" db="EMBL/GenBank/DDBJ databases">
        <title>Population genomics of bacteria associated with diatom.</title>
        <authorList>
            <person name="Xie J."/>
            <person name="Wang H."/>
        </authorList>
    </citation>
    <scope>NUCLEOTIDE SEQUENCE [LARGE SCALE GENOMIC DNA]</scope>
    <source>
        <strain evidence="2 3">PT47_8</strain>
    </source>
</reference>
<name>A0ABD4XFZ3_9RHOB</name>
<organism evidence="2 3">
    <name type="scientific">Phaeobacter gallaeciensis</name>
    <dbReference type="NCBI Taxonomy" id="60890"/>
    <lineage>
        <taxon>Bacteria</taxon>
        <taxon>Pseudomonadati</taxon>
        <taxon>Pseudomonadota</taxon>
        <taxon>Alphaproteobacteria</taxon>
        <taxon>Rhodobacterales</taxon>
        <taxon>Roseobacteraceae</taxon>
        <taxon>Phaeobacter</taxon>
    </lineage>
</organism>
<evidence type="ECO:0000256" key="1">
    <source>
        <dbReference type="SAM" id="MobiDB-lite"/>
    </source>
</evidence>
<evidence type="ECO:0000313" key="3">
    <source>
        <dbReference type="Proteomes" id="UP001218364"/>
    </source>
</evidence>
<evidence type="ECO:0000313" key="2">
    <source>
        <dbReference type="EMBL" id="MDE4168270.1"/>
    </source>
</evidence>
<dbReference type="RefSeq" id="WP_274840382.1">
    <property type="nucleotide sequence ID" value="NZ_JARCJF010000040.1"/>
</dbReference>
<accession>A0ABD4XFZ3</accession>
<feature type="region of interest" description="Disordered" evidence="1">
    <location>
        <begin position="66"/>
        <end position="100"/>
    </location>
</feature>
<proteinExistence type="predicted"/>
<protein>
    <submittedName>
        <fullName evidence="2">Uncharacterized protein</fullName>
    </submittedName>
</protein>
<dbReference type="EMBL" id="JARCJK010000040">
    <property type="protein sequence ID" value="MDE4168270.1"/>
    <property type="molecule type" value="Genomic_DNA"/>
</dbReference>
<dbReference type="AlphaFoldDB" id="A0ABD4XFZ3"/>
<feature type="compositionally biased region" description="Polar residues" evidence="1">
    <location>
        <begin position="78"/>
        <end position="92"/>
    </location>
</feature>
<gene>
    <name evidence="2" type="ORF">PXK24_21640</name>
</gene>